<dbReference type="GO" id="GO:0005524">
    <property type="term" value="F:ATP binding"/>
    <property type="evidence" value="ECO:0007669"/>
    <property type="project" value="UniProtKB-KW"/>
</dbReference>
<evidence type="ECO:0000256" key="7">
    <source>
        <dbReference type="ARBA" id="ARBA00023136"/>
    </source>
</evidence>
<keyword evidence="11" id="KW-1185">Reference proteome</keyword>
<reference evidence="10 11" key="1">
    <citation type="submission" date="2024-09" db="EMBL/GenBank/DDBJ databases">
        <title>Novel species of the genus Pelomonas and Roseateles isolated from streams.</title>
        <authorList>
            <person name="Lu H."/>
        </authorList>
    </citation>
    <scope>NUCLEOTIDE SEQUENCE [LARGE SCALE GENOMIC DNA]</scope>
    <source>
        <strain evidence="10 11">DC23W</strain>
    </source>
</reference>
<dbReference type="PANTHER" id="PTHR43166:SF9">
    <property type="entry name" value="GLUTAMATE_ASPARTATE IMPORT ATP-BINDING PROTEIN GLTL"/>
    <property type="match status" value="1"/>
</dbReference>
<evidence type="ECO:0000256" key="1">
    <source>
        <dbReference type="ARBA" id="ARBA00004202"/>
    </source>
</evidence>
<dbReference type="InterPro" id="IPR050086">
    <property type="entry name" value="MetN_ABC_transporter-like"/>
</dbReference>
<evidence type="ECO:0000259" key="9">
    <source>
        <dbReference type="PROSITE" id="PS50893"/>
    </source>
</evidence>
<organism evidence="10 11">
    <name type="scientific">Pelomonas dachongensis</name>
    <dbReference type="NCBI Taxonomy" id="3299029"/>
    <lineage>
        <taxon>Bacteria</taxon>
        <taxon>Pseudomonadati</taxon>
        <taxon>Pseudomonadota</taxon>
        <taxon>Betaproteobacteria</taxon>
        <taxon>Burkholderiales</taxon>
        <taxon>Sphaerotilaceae</taxon>
        <taxon>Roseateles</taxon>
    </lineage>
</organism>
<gene>
    <name evidence="10" type="ORF">ACG02S_02805</name>
</gene>
<comment type="caution">
    <text evidence="10">The sequence shown here is derived from an EMBL/GenBank/DDBJ whole genome shotgun (WGS) entry which is preliminary data.</text>
</comment>
<evidence type="ECO:0000313" key="11">
    <source>
        <dbReference type="Proteomes" id="UP001606300"/>
    </source>
</evidence>
<dbReference type="Gene3D" id="3.40.50.300">
    <property type="entry name" value="P-loop containing nucleotide triphosphate hydrolases"/>
    <property type="match status" value="1"/>
</dbReference>
<dbReference type="RefSeq" id="WP_394468919.1">
    <property type="nucleotide sequence ID" value="NZ_JBIGHY010000001.1"/>
</dbReference>
<sequence length="230" mass="24275">MLRLRALHHRRGRTEVLRDVDLDVMPGEVLAIVGPRGAGKSTLLRCLAGLQPRQHGSLMLAGRLLPPGGPLPAQMALLCRGLDLLPGLSLGQNVMQAPALAGAADAAERARELLACVGLARQFDTLAGALSRGAQQRVVIARTLASEPAVLLCDDITRPRDPAMTVEVALALRTLATWGLTQVVVTEDAALARSADRVLQLRGGRLQPLQSPSPGPTHVAGLHRLSRLGT</sequence>
<dbReference type="SUPFAM" id="SSF52540">
    <property type="entry name" value="P-loop containing nucleoside triphosphate hydrolases"/>
    <property type="match status" value="1"/>
</dbReference>
<keyword evidence="7" id="KW-0472">Membrane</keyword>
<dbReference type="PANTHER" id="PTHR43166">
    <property type="entry name" value="AMINO ACID IMPORT ATP-BINDING PROTEIN"/>
    <property type="match status" value="1"/>
</dbReference>
<evidence type="ECO:0000256" key="6">
    <source>
        <dbReference type="ARBA" id="ARBA00022840"/>
    </source>
</evidence>
<keyword evidence="5" id="KW-0547">Nucleotide-binding</keyword>
<dbReference type="Proteomes" id="UP001606300">
    <property type="component" value="Unassembled WGS sequence"/>
</dbReference>
<proteinExistence type="inferred from homology"/>
<evidence type="ECO:0000313" key="10">
    <source>
        <dbReference type="EMBL" id="MFG6412822.1"/>
    </source>
</evidence>
<evidence type="ECO:0000256" key="2">
    <source>
        <dbReference type="ARBA" id="ARBA00005417"/>
    </source>
</evidence>
<evidence type="ECO:0000256" key="8">
    <source>
        <dbReference type="SAM" id="MobiDB-lite"/>
    </source>
</evidence>
<evidence type="ECO:0000256" key="5">
    <source>
        <dbReference type="ARBA" id="ARBA00022741"/>
    </source>
</evidence>
<protein>
    <submittedName>
        <fullName evidence="10">ATP-binding cassette domain-containing protein</fullName>
    </submittedName>
</protein>
<evidence type="ECO:0000256" key="3">
    <source>
        <dbReference type="ARBA" id="ARBA00022448"/>
    </source>
</evidence>
<feature type="domain" description="ABC transporter" evidence="9">
    <location>
        <begin position="2"/>
        <end position="228"/>
    </location>
</feature>
<dbReference type="EMBL" id="JBIGHY010000001">
    <property type="protein sequence ID" value="MFG6412822.1"/>
    <property type="molecule type" value="Genomic_DNA"/>
</dbReference>
<accession>A0ABW7EH78</accession>
<dbReference type="PROSITE" id="PS50893">
    <property type="entry name" value="ABC_TRANSPORTER_2"/>
    <property type="match status" value="1"/>
</dbReference>
<comment type="subcellular location">
    <subcellularLocation>
        <location evidence="1">Cell membrane</location>
        <topology evidence="1">Peripheral membrane protein</topology>
    </subcellularLocation>
</comment>
<dbReference type="InterPro" id="IPR003439">
    <property type="entry name" value="ABC_transporter-like_ATP-bd"/>
</dbReference>
<keyword evidence="6 10" id="KW-0067">ATP-binding</keyword>
<keyword evidence="4" id="KW-1003">Cell membrane</keyword>
<dbReference type="InterPro" id="IPR003593">
    <property type="entry name" value="AAA+_ATPase"/>
</dbReference>
<comment type="similarity">
    <text evidence="2">Belongs to the ABC transporter superfamily.</text>
</comment>
<dbReference type="SMART" id="SM00382">
    <property type="entry name" value="AAA"/>
    <property type="match status" value="1"/>
</dbReference>
<dbReference type="InterPro" id="IPR027417">
    <property type="entry name" value="P-loop_NTPase"/>
</dbReference>
<keyword evidence="3" id="KW-0813">Transport</keyword>
<dbReference type="Pfam" id="PF00005">
    <property type="entry name" value="ABC_tran"/>
    <property type="match status" value="1"/>
</dbReference>
<name>A0ABW7EH78_9BURK</name>
<feature type="region of interest" description="Disordered" evidence="8">
    <location>
        <begin position="205"/>
        <end position="230"/>
    </location>
</feature>
<evidence type="ECO:0000256" key="4">
    <source>
        <dbReference type="ARBA" id="ARBA00022475"/>
    </source>
</evidence>